<dbReference type="Gene3D" id="3.20.20.70">
    <property type="entry name" value="Aldolase class I"/>
    <property type="match status" value="1"/>
</dbReference>
<dbReference type="Pfam" id="PF13186">
    <property type="entry name" value="SPASM"/>
    <property type="match status" value="1"/>
</dbReference>
<dbReference type="SUPFAM" id="SSF54637">
    <property type="entry name" value="Thioesterase/thiol ester dehydrase-isomerase"/>
    <property type="match status" value="1"/>
</dbReference>
<dbReference type="PANTHER" id="PTHR11228:SF27">
    <property type="entry name" value="GLYCYL-RADICAL ENZYME ACTIVATING ENZYME MJ1227-RELATED"/>
    <property type="match status" value="1"/>
</dbReference>
<dbReference type="Pfam" id="PF22817">
    <property type="entry name" value="ApeP-like"/>
    <property type="match status" value="1"/>
</dbReference>
<proteinExistence type="predicted"/>
<reference evidence="2" key="2">
    <citation type="journal article" date="2011" name="Microb. Ecol.">
        <title>Taxonomic and Functional Metagenomic Profiling of the Microbial Community in the Anoxic Sediment of a Sub-saline Shallow Lake (Laguna de Carrizo, Central Spain).</title>
        <authorList>
            <person name="Ferrer M."/>
            <person name="Guazzaroni M.E."/>
            <person name="Richter M."/>
            <person name="Garcia-Salamanca A."/>
            <person name="Yarza P."/>
            <person name="Suarez-Suarez A."/>
            <person name="Solano J."/>
            <person name="Alcaide M."/>
            <person name="van Dillewijn P."/>
            <person name="Molina-Henares M.A."/>
            <person name="Lopez-Cortes N."/>
            <person name="Al-Ramahi Y."/>
            <person name="Guerrero C."/>
            <person name="Acosta A."/>
            <person name="de Eugenio L.I."/>
            <person name="Martinez V."/>
            <person name="Marques S."/>
            <person name="Rojo F."/>
            <person name="Santero E."/>
            <person name="Genilloud O."/>
            <person name="Perez-Perez J."/>
            <person name="Rossello-Mora R."/>
            <person name="Ramos J.L."/>
        </authorList>
    </citation>
    <scope>NUCLEOTIDE SEQUENCE</scope>
</reference>
<dbReference type="InterPro" id="IPR050377">
    <property type="entry name" value="Radical_SAM_PqqE_MftC-like"/>
</dbReference>
<dbReference type="InterPro" id="IPR023885">
    <property type="entry name" value="4Fe4S-binding_SPASM_dom"/>
</dbReference>
<comment type="caution">
    <text evidence="2">The sequence shown here is derived from an EMBL/GenBank/DDBJ whole genome shotgun (WGS) entry which is preliminary data.</text>
</comment>
<sequence length="366" mass="40311">MIYCRDIFGAGFPENRAGYPNRPGSLLALEIFFGNPIDFGFSTTFIKDSPTPERKLSYDEIRDLIIEAKTLGVSKIVFSGEEAVSCIYIKDAISFSSSLDIETIILKDDYYILANSGNNIPPFCNRHMFSCVVTSYGYLLPCPGLRIPLGNILNQKLSDILKDSEILCDLKDSANKIKGPCRHCENTGICCGCRGRAYLATGDYLASDLVCINIKTGKHEHETVSLPLPADQIIPQKPPMRIIDTLDRLAERSASCSVLIKKDMPFIEDDGSVDNVAYLEMIAQSIAALNGFRQMNESGSSPEGYLLGAKNLSITGRAEVGDRLSIMVFKYARYGGFGIVKGIVSKNSEIIARGEIKVWHKTDESE</sequence>
<feature type="domain" description="4Fe4S-binding SPASM" evidence="1">
    <location>
        <begin position="124"/>
        <end position="185"/>
    </location>
</feature>
<evidence type="ECO:0000313" key="2">
    <source>
        <dbReference type="EMBL" id="EFK94855.1"/>
    </source>
</evidence>
<dbReference type="EMBL" id="ADZX01000975">
    <property type="protein sequence ID" value="EFK94855.1"/>
    <property type="molecule type" value="Genomic_DNA"/>
</dbReference>
<dbReference type="SUPFAM" id="SSF102114">
    <property type="entry name" value="Radical SAM enzymes"/>
    <property type="match status" value="1"/>
</dbReference>
<protein>
    <submittedName>
        <fullName evidence="2">Radical SAM domain protein</fullName>
    </submittedName>
</protein>
<reference evidence="2" key="1">
    <citation type="submission" date="2010-07" db="EMBL/GenBank/DDBJ databases">
        <authorList>
            <consortium name="CONSOLIDER consortium CSD2007-00005"/>
            <person name="Guazzaroni M.-E."/>
            <person name="Richter M."/>
            <person name="Garcia-Salamanca A."/>
            <person name="Yarza P."/>
            <person name="Ferrer M."/>
        </authorList>
    </citation>
    <scope>NUCLEOTIDE SEQUENCE</scope>
</reference>
<dbReference type="InterPro" id="IPR013785">
    <property type="entry name" value="Aldolase_TIM"/>
</dbReference>
<dbReference type="PANTHER" id="PTHR11228">
    <property type="entry name" value="RADICAL SAM DOMAIN PROTEIN"/>
    <property type="match status" value="1"/>
</dbReference>
<organism evidence="2">
    <name type="scientific">sediment metagenome</name>
    <dbReference type="NCBI Taxonomy" id="749907"/>
    <lineage>
        <taxon>unclassified sequences</taxon>
        <taxon>metagenomes</taxon>
        <taxon>ecological metagenomes</taxon>
    </lineage>
</organism>
<dbReference type="InterPro" id="IPR058240">
    <property type="entry name" value="rSAM_sf"/>
</dbReference>
<dbReference type="InterPro" id="IPR029069">
    <property type="entry name" value="HotDog_dom_sf"/>
</dbReference>
<accession>D9PNL1</accession>
<dbReference type="AlphaFoldDB" id="D9PNL1"/>
<evidence type="ECO:0000259" key="1">
    <source>
        <dbReference type="Pfam" id="PF13186"/>
    </source>
</evidence>
<dbReference type="Gene3D" id="3.10.129.10">
    <property type="entry name" value="Hotdog Thioesterase"/>
    <property type="match status" value="1"/>
</dbReference>
<name>D9PNL1_9ZZZZ</name>
<dbReference type="InterPro" id="IPR016776">
    <property type="entry name" value="ApeP-like_dehydratase"/>
</dbReference>
<gene>
    <name evidence="2" type="ORF">LDC_3144</name>
</gene>